<comment type="caution">
    <text evidence="11">The sequence shown here is derived from an EMBL/GenBank/DDBJ whole genome shotgun (WGS) entry which is preliminary data.</text>
</comment>
<name>A0A553QZ14_9TELE</name>
<dbReference type="EMBL" id="SRMA01025397">
    <property type="protein sequence ID" value="TRY95211.1"/>
    <property type="molecule type" value="Genomic_DNA"/>
</dbReference>
<proteinExistence type="inferred from homology"/>
<dbReference type="InterPro" id="IPR007110">
    <property type="entry name" value="Ig-like_dom"/>
</dbReference>
<evidence type="ECO:0000313" key="11">
    <source>
        <dbReference type="EMBL" id="TRY95211.1"/>
    </source>
</evidence>
<dbReference type="InterPro" id="IPR036179">
    <property type="entry name" value="Ig-like_dom_sf"/>
</dbReference>
<comment type="subcellular location">
    <subcellularLocation>
        <location evidence="2">Cytoplasm</location>
    </subcellularLocation>
    <subcellularLocation>
        <location evidence="1">Nucleus</location>
    </subcellularLocation>
</comment>
<keyword evidence="9" id="KW-0393">Immunoglobulin domain</keyword>
<comment type="similarity">
    <text evidence="3">Belongs to the protein kinase superfamily. CAMK Ser/Thr protein kinase family.</text>
</comment>
<keyword evidence="5" id="KW-0597">Phosphoprotein</keyword>
<dbReference type="AlphaFoldDB" id="A0A553QZ14"/>
<dbReference type="InterPro" id="IPR003599">
    <property type="entry name" value="Ig_sub"/>
</dbReference>
<dbReference type="InterPro" id="IPR003598">
    <property type="entry name" value="Ig_sub2"/>
</dbReference>
<feature type="non-terminal residue" evidence="11">
    <location>
        <position position="145"/>
    </location>
</feature>
<keyword evidence="12" id="KW-1185">Reference proteome</keyword>
<dbReference type="Gene3D" id="2.60.40.10">
    <property type="entry name" value="Immunoglobulins"/>
    <property type="match status" value="1"/>
</dbReference>
<evidence type="ECO:0000256" key="5">
    <source>
        <dbReference type="ARBA" id="ARBA00022553"/>
    </source>
</evidence>
<dbReference type="PROSITE" id="PS50835">
    <property type="entry name" value="IG_LIKE"/>
    <property type="match status" value="1"/>
</dbReference>
<evidence type="ECO:0000256" key="8">
    <source>
        <dbReference type="ARBA" id="ARBA00023242"/>
    </source>
</evidence>
<evidence type="ECO:0000313" key="12">
    <source>
        <dbReference type="Proteomes" id="UP000316079"/>
    </source>
</evidence>
<sequence>MVSDGGELVFTIKDLSCRTMLFVKEKPVRVFRDMLNVKATPGEDPELSCEITKPDATIKWLKNGRVIRVSPKYEIIQKDYLVKLIIHNAVIMDSGEYCCEADGIATRARLDVRDMQHMFAKELKDVQAEERGLVVLECETRRPAT</sequence>
<keyword evidence="4" id="KW-0963">Cytoplasm</keyword>
<evidence type="ECO:0000256" key="6">
    <source>
        <dbReference type="ARBA" id="ARBA00022737"/>
    </source>
</evidence>
<evidence type="ECO:0000256" key="4">
    <source>
        <dbReference type="ARBA" id="ARBA00022490"/>
    </source>
</evidence>
<organism evidence="11 12">
    <name type="scientific">Danionella cerebrum</name>
    <dbReference type="NCBI Taxonomy" id="2873325"/>
    <lineage>
        <taxon>Eukaryota</taxon>
        <taxon>Metazoa</taxon>
        <taxon>Chordata</taxon>
        <taxon>Craniata</taxon>
        <taxon>Vertebrata</taxon>
        <taxon>Euteleostomi</taxon>
        <taxon>Actinopterygii</taxon>
        <taxon>Neopterygii</taxon>
        <taxon>Teleostei</taxon>
        <taxon>Ostariophysi</taxon>
        <taxon>Cypriniformes</taxon>
        <taxon>Danionidae</taxon>
        <taxon>Danioninae</taxon>
        <taxon>Danionella</taxon>
    </lineage>
</organism>
<reference evidence="11 12" key="1">
    <citation type="journal article" date="2019" name="Sci. Data">
        <title>Hybrid genome assembly and annotation of Danionella translucida.</title>
        <authorList>
            <person name="Kadobianskyi M."/>
            <person name="Schulze L."/>
            <person name="Schuelke M."/>
            <person name="Judkewitz B."/>
        </authorList>
    </citation>
    <scope>NUCLEOTIDE SEQUENCE [LARGE SCALE GENOMIC DNA]</scope>
    <source>
        <strain evidence="11 12">Bolton</strain>
    </source>
</reference>
<keyword evidence="6" id="KW-0677">Repeat</keyword>
<dbReference type="FunFam" id="2.60.40.10:FF:000050">
    <property type="entry name" value="Titin isoform B"/>
    <property type="match status" value="1"/>
</dbReference>
<dbReference type="PANTHER" id="PTHR35971:SF4">
    <property type="entry name" value="OBSCURIN"/>
    <property type="match status" value="1"/>
</dbReference>
<dbReference type="Pfam" id="PF07679">
    <property type="entry name" value="I-set"/>
    <property type="match status" value="1"/>
</dbReference>
<dbReference type="SMART" id="SM00409">
    <property type="entry name" value="IG"/>
    <property type="match status" value="1"/>
</dbReference>
<dbReference type="Proteomes" id="UP000316079">
    <property type="component" value="Unassembled WGS sequence"/>
</dbReference>
<dbReference type="SMART" id="SM00408">
    <property type="entry name" value="IGc2"/>
    <property type="match status" value="1"/>
</dbReference>
<evidence type="ECO:0000256" key="1">
    <source>
        <dbReference type="ARBA" id="ARBA00004123"/>
    </source>
</evidence>
<evidence type="ECO:0000256" key="3">
    <source>
        <dbReference type="ARBA" id="ARBA00006692"/>
    </source>
</evidence>
<gene>
    <name evidence="11" type="ORF">DNTS_010022</name>
</gene>
<dbReference type="PANTHER" id="PTHR35971">
    <property type="entry name" value="SI:DKEY-31G6.6"/>
    <property type="match status" value="1"/>
</dbReference>
<evidence type="ECO:0000256" key="7">
    <source>
        <dbReference type="ARBA" id="ARBA00023157"/>
    </source>
</evidence>
<dbReference type="GO" id="GO:0005634">
    <property type="term" value="C:nucleus"/>
    <property type="evidence" value="ECO:0007669"/>
    <property type="project" value="UniProtKB-SubCell"/>
</dbReference>
<dbReference type="InterPro" id="IPR052385">
    <property type="entry name" value="Obscurin/Obscurin-like_Reg"/>
</dbReference>
<dbReference type="GO" id="GO:0005737">
    <property type="term" value="C:cytoplasm"/>
    <property type="evidence" value="ECO:0007669"/>
    <property type="project" value="UniProtKB-SubCell"/>
</dbReference>
<feature type="domain" description="Ig-like" evidence="10">
    <location>
        <begin position="27"/>
        <end position="111"/>
    </location>
</feature>
<dbReference type="SUPFAM" id="SSF48726">
    <property type="entry name" value="Immunoglobulin"/>
    <property type="match status" value="1"/>
</dbReference>
<dbReference type="STRING" id="623744.A0A553QZ14"/>
<protein>
    <recommendedName>
        <fullName evidence="10">Ig-like domain-containing protein</fullName>
    </recommendedName>
</protein>
<keyword evidence="7" id="KW-1015">Disulfide bond</keyword>
<dbReference type="OrthoDB" id="2570713at2759"/>
<evidence type="ECO:0000256" key="2">
    <source>
        <dbReference type="ARBA" id="ARBA00004496"/>
    </source>
</evidence>
<accession>A0A553QZ14</accession>
<evidence type="ECO:0000259" key="10">
    <source>
        <dbReference type="PROSITE" id="PS50835"/>
    </source>
</evidence>
<evidence type="ECO:0000256" key="9">
    <source>
        <dbReference type="ARBA" id="ARBA00023319"/>
    </source>
</evidence>
<keyword evidence="8" id="KW-0539">Nucleus</keyword>
<dbReference type="InterPro" id="IPR013783">
    <property type="entry name" value="Ig-like_fold"/>
</dbReference>
<dbReference type="InterPro" id="IPR013098">
    <property type="entry name" value="Ig_I-set"/>
</dbReference>